<name>A0AAJ6VY91_9ACAR</name>
<dbReference type="PRINTS" id="PR00463">
    <property type="entry name" value="EP450I"/>
</dbReference>
<comment type="cofactor">
    <cofactor evidence="1 9">
        <name>heme</name>
        <dbReference type="ChEBI" id="CHEBI:30413"/>
    </cofactor>
</comment>
<gene>
    <name evidence="13" type="primary">LOC100907426</name>
</gene>
<dbReference type="PANTHER" id="PTHR24291:SF189">
    <property type="entry name" value="CYTOCHROME P450 4C3-RELATED"/>
    <property type="match status" value="1"/>
</dbReference>
<evidence type="ECO:0000256" key="4">
    <source>
        <dbReference type="ARBA" id="ARBA00022617"/>
    </source>
</evidence>
<keyword evidence="8 11" id="KW-0472">Membrane</keyword>
<comment type="similarity">
    <text evidence="3 10">Belongs to the cytochrome P450 family.</text>
</comment>
<organism evidence="12 13">
    <name type="scientific">Galendromus occidentalis</name>
    <name type="common">western predatory mite</name>
    <dbReference type="NCBI Taxonomy" id="34638"/>
    <lineage>
        <taxon>Eukaryota</taxon>
        <taxon>Metazoa</taxon>
        <taxon>Ecdysozoa</taxon>
        <taxon>Arthropoda</taxon>
        <taxon>Chelicerata</taxon>
        <taxon>Arachnida</taxon>
        <taxon>Acari</taxon>
        <taxon>Parasitiformes</taxon>
        <taxon>Mesostigmata</taxon>
        <taxon>Gamasina</taxon>
        <taxon>Phytoseioidea</taxon>
        <taxon>Phytoseiidae</taxon>
        <taxon>Typhlodrominae</taxon>
        <taxon>Galendromus</taxon>
    </lineage>
</organism>
<keyword evidence="7 10" id="KW-0503">Monooxygenase</keyword>
<evidence type="ECO:0000256" key="3">
    <source>
        <dbReference type="ARBA" id="ARBA00010617"/>
    </source>
</evidence>
<keyword evidence="4 9" id="KW-0349">Heme</keyword>
<sequence length="522" mass="60879">MQSASVVATLLSTICLGVLVLYVFHLLRRKYFEHKMKLPGLRPEWWNPFGIEYELWNMMRDNGYNGGQAIFNFLLRVTREFKEYPTFMGWVFHVPILFVTTPESMEFVMSSTTLIEKSRFYELLHDWLGTGLLTSEGAKWRTRRKMLTPAFHFKILEDFLDVFNEQGIILADKLKGRSRTGEMFDVTKDVTSCTLDIICETAMGVRIGAQTNPESDYVKSLYTLGESFMDRSFAPYYWTKPAYKLSRKGREFFKSIDTMQSFTMKVIRERRAEIQNTLENDKSTDNDIGRKTRKPFLNLLLERHIKEGDLSLEDIQEEVDTFMFEGHDTTAMGISWTLFLLAQNPEAQRRVYEELEEIFRGDQKRHATNEDLARMKYLECCIKESQRLYPSVPFIGRKFTTDTEFKKKTIPAGTQALLVIFTLHRDEKTFPDPERFDPDRFLPENCEGRHPYAYVPFSAGPRNCIGQKFAMMEEKVVLSWVFRKVALETNLRREDLRVAGELVTRSLNGLSLKSKALQDTVI</sequence>
<keyword evidence="12" id="KW-1185">Reference proteome</keyword>
<dbReference type="InterPro" id="IPR017972">
    <property type="entry name" value="Cyt_P450_CS"/>
</dbReference>
<dbReference type="GO" id="GO:0005789">
    <property type="term" value="C:endoplasmic reticulum membrane"/>
    <property type="evidence" value="ECO:0007669"/>
    <property type="project" value="UniProtKB-SubCell"/>
</dbReference>
<proteinExistence type="inferred from homology"/>
<dbReference type="SUPFAM" id="SSF48264">
    <property type="entry name" value="Cytochrome P450"/>
    <property type="match status" value="1"/>
</dbReference>
<dbReference type="InterPro" id="IPR036396">
    <property type="entry name" value="Cyt_P450_sf"/>
</dbReference>
<evidence type="ECO:0000313" key="12">
    <source>
        <dbReference type="Proteomes" id="UP000694867"/>
    </source>
</evidence>
<evidence type="ECO:0000256" key="1">
    <source>
        <dbReference type="ARBA" id="ARBA00001971"/>
    </source>
</evidence>
<keyword evidence="9 10" id="KW-0479">Metal-binding</keyword>
<evidence type="ECO:0000256" key="2">
    <source>
        <dbReference type="ARBA" id="ARBA00004586"/>
    </source>
</evidence>
<protein>
    <submittedName>
        <fullName evidence="13">Cytochrome P450 4c3</fullName>
    </submittedName>
</protein>
<dbReference type="GO" id="GO:0020037">
    <property type="term" value="F:heme binding"/>
    <property type="evidence" value="ECO:0007669"/>
    <property type="project" value="InterPro"/>
</dbReference>
<keyword evidence="10" id="KW-0560">Oxidoreductase</keyword>
<dbReference type="Proteomes" id="UP000694867">
    <property type="component" value="Unplaced"/>
</dbReference>
<evidence type="ECO:0000256" key="10">
    <source>
        <dbReference type="RuleBase" id="RU000461"/>
    </source>
</evidence>
<dbReference type="KEGG" id="goe:100907426"/>
<dbReference type="RefSeq" id="XP_003744153.1">
    <property type="nucleotide sequence ID" value="XM_003744105.2"/>
</dbReference>
<dbReference type="GeneID" id="100907426"/>
<keyword evidence="11" id="KW-0812">Transmembrane</keyword>
<dbReference type="PRINTS" id="PR00385">
    <property type="entry name" value="P450"/>
</dbReference>
<keyword evidence="5" id="KW-0256">Endoplasmic reticulum</keyword>
<evidence type="ECO:0000256" key="8">
    <source>
        <dbReference type="ARBA" id="ARBA00023136"/>
    </source>
</evidence>
<evidence type="ECO:0000256" key="11">
    <source>
        <dbReference type="SAM" id="Phobius"/>
    </source>
</evidence>
<evidence type="ECO:0000313" key="13">
    <source>
        <dbReference type="RefSeq" id="XP_003744153.1"/>
    </source>
</evidence>
<dbReference type="GO" id="GO:0004497">
    <property type="term" value="F:monooxygenase activity"/>
    <property type="evidence" value="ECO:0007669"/>
    <property type="project" value="UniProtKB-KW"/>
</dbReference>
<dbReference type="GO" id="GO:0005506">
    <property type="term" value="F:iron ion binding"/>
    <property type="evidence" value="ECO:0007669"/>
    <property type="project" value="InterPro"/>
</dbReference>
<evidence type="ECO:0000256" key="6">
    <source>
        <dbReference type="ARBA" id="ARBA00023004"/>
    </source>
</evidence>
<accession>A0AAJ6VY91</accession>
<dbReference type="Gene3D" id="1.10.630.10">
    <property type="entry name" value="Cytochrome P450"/>
    <property type="match status" value="1"/>
</dbReference>
<keyword evidence="11" id="KW-1133">Transmembrane helix</keyword>
<keyword evidence="6 9" id="KW-0408">Iron</keyword>
<dbReference type="GO" id="GO:0016705">
    <property type="term" value="F:oxidoreductase activity, acting on paired donors, with incorporation or reduction of molecular oxygen"/>
    <property type="evidence" value="ECO:0007669"/>
    <property type="project" value="InterPro"/>
</dbReference>
<dbReference type="AlphaFoldDB" id="A0AAJ6VY91"/>
<dbReference type="Pfam" id="PF00067">
    <property type="entry name" value="p450"/>
    <property type="match status" value="1"/>
</dbReference>
<evidence type="ECO:0000256" key="9">
    <source>
        <dbReference type="PIRSR" id="PIRSR602401-1"/>
    </source>
</evidence>
<dbReference type="InterPro" id="IPR002401">
    <property type="entry name" value="Cyt_P450_E_grp-I"/>
</dbReference>
<feature type="binding site" description="axial binding residue" evidence="9">
    <location>
        <position position="464"/>
    </location>
    <ligand>
        <name>heme</name>
        <dbReference type="ChEBI" id="CHEBI:30413"/>
    </ligand>
    <ligandPart>
        <name>Fe</name>
        <dbReference type="ChEBI" id="CHEBI:18248"/>
    </ligandPart>
</feature>
<dbReference type="InterPro" id="IPR050196">
    <property type="entry name" value="Cytochrome_P450_Monoox"/>
</dbReference>
<evidence type="ECO:0000256" key="7">
    <source>
        <dbReference type="ARBA" id="ARBA00023033"/>
    </source>
</evidence>
<dbReference type="PANTHER" id="PTHR24291">
    <property type="entry name" value="CYTOCHROME P450 FAMILY 4"/>
    <property type="match status" value="1"/>
</dbReference>
<reference evidence="13" key="1">
    <citation type="submission" date="2025-08" db="UniProtKB">
        <authorList>
            <consortium name="RefSeq"/>
        </authorList>
    </citation>
    <scope>IDENTIFICATION</scope>
</reference>
<dbReference type="PROSITE" id="PS00086">
    <property type="entry name" value="CYTOCHROME_P450"/>
    <property type="match status" value="1"/>
</dbReference>
<dbReference type="InterPro" id="IPR001128">
    <property type="entry name" value="Cyt_P450"/>
</dbReference>
<feature type="transmembrane region" description="Helical" evidence="11">
    <location>
        <begin position="6"/>
        <end position="27"/>
    </location>
</feature>
<comment type="subcellular location">
    <subcellularLocation>
        <location evidence="2">Endoplasmic reticulum membrane</location>
    </subcellularLocation>
</comment>
<evidence type="ECO:0000256" key="5">
    <source>
        <dbReference type="ARBA" id="ARBA00022824"/>
    </source>
</evidence>